<proteinExistence type="predicted"/>
<organism evidence="1 2">
    <name type="scientific">Pelomonas dachongensis</name>
    <dbReference type="NCBI Taxonomy" id="3299029"/>
    <lineage>
        <taxon>Bacteria</taxon>
        <taxon>Pseudomonadati</taxon>
        <taxon>Pseudomonadota</taxon>
        <taxon>Betaproteobacteria</taxon>
        <taxon>Burkholderiales</taxon>
        <taxon>Sphaerotilaceae</taxon>
        <taxon>Roseateles</taxon>
    </lineage>
</organism>
<comment type="caution">
    <text evidence="1">The sequence shown here is derived from an EMBL/GenBank/DDBJ whole genome shotgun (WGS) entry which is preliminary data.</text>
</comment>
<evidence type="ECO:0000313" key="2">
    <source>
        <dbReference type="Proteomes" id="UP001606300"/>
    </source>
</evidence>
<keyword evidence="2" id="KW-1185">Reference proteome</keyword>
<dbReference type="RefSeq" id="WP_394470987.1">
    <property type="nucleotide sequence ID" value="NZ_JBIGHY010000004.1"/>
</dbReference>
<protein>
    <submittedName>
        <fullName evidence="1">Uncharacterized protein</fullName>
    </submittedName>
</protein>
<name>A0ABW7EPY9_9BURK</name>
<dbReference type="Proteomes" id="UP001606300">
    <property type="component" value="Unassembled WGS sequence"/>
</dbReference>
<reference evidence="1 2" key="1">
    <citation type="submission" date="2024-09" db="EMBL/GenBank/DDBJ databases">
        <title>Novel species of the genus Pelomonas and Roseateles isolated from streams.</title>
        <authorList>
            <person name="Lu H."/>
        </authorList>
    </citation>
    <scope>NUCLEOTIDE SEQUENCE [LARGE SCALE GENOMIC DNA]</scope>
    <source>
        <strain evidence="1 2">DC23W</strain>
    </source>
</reference>
<accession>A0ABW7EPY9</accession>
<evidence type="ECO:0000313" key="1">
    <source>
        <dbReference type="EMBL" id="MFG6414924.1"/>
    </source>
</evidence>
<dbReference type="EMBL" id="JBIGHY010000004">
    <property type="protein sequence ID" value="MFG6414924.1"/>
    <property type="molecule type" value="Genomic_DNA"/>
</dbReference>
<sequence>MAAAPAATELCGLGRLPLQATGGTVDSFDQLPAPLGRLALLELQERLQHALAAGDARQRVAAWLLRQPEAPEASAQAAWAAGLLAEAHAGGEALALRWAASACGHTDDPAACRHALAVQRLHAEPGNGLHQLAVAPTWPQAWRHLTRASHWREHPGGLTATVQAALDTLQPPPAAYLRARLARETLARDASMAPEGLELLEAPCAAQPASCAEVAERMAASADSATLLQQAAALGRLAGWPDARVEALTTTTQAFHAQLPRWADEPQAALGCAAAEPALAHARAVAQQGEVRPTAASRP</sequence>
<gene>
    <name evidence="1" type="ORF">ACG02S_13575</name>
</gene>